<dbReference type="EMBL" id="JXSU01000007">
    <property type="protein sequence ID" value="KIS24880.1"/>
    <property type="molecule type" value="Genomic_DNA"/>
</dbReference>
<reference evidence="1 2" key="1">
    <citation type="submission" date="2014-06" db="EMBL/GenBank/DDBJ databases">
        <title>Genome characterization of distinct group I Clostridium botulinum lineages.</title>
        <authorList>
            <person name="Giordani F."/>
            <person name="Anselmo A."/>
            <person name="Fillo S."/>
            <person name="Palozzi A.M."/>
            <person name="Fortunato A."/>
            <person name="Gentile B."/>
            <person name="Ciammaruconi A."/>
            <person name="Anniballi F."/>
            <person name="De Medici D."/>
            <person name="Lista F."/>
        </authorList>
    </citation>
    <scope>NUCLEOTIDE SEQUENCE [LARGE SCALE GENOMIC DNA]</scope>
    <source>
        <strain evidence="1 2">B2 450</strain>
    </source>
</reference>
<evidence type="ECO:0000313" key="1">
    <source>
        <dbReference type="EMBL" id="KIS24880.1"/>
    </source>
</evidence>
<dbReference type="Pfam" id="PF04630">
    <property type="entry name" value="Phage_TTP_1"/>
    <property type="match status" value="1"/>
</dbReference>
<dbReference type="InterPro" id="IPR006724">
    <property type="entry name" value="Phage_TTP"/>
</dbReference>
<protein>
    <submittedName>
        <fullName evidence="1">Tail protein</fullName>
    </submittedName>
</protein>
<gene>
    <name evidence="1" type="ORF">N495_15315</name>
</gene>
<dbReference type="HOGENOM" id="CLU_080118_1_0_9"/>
<sequence length="204" mass="22987">MEERVEQVVPVVGLEKLYVAKITKDDITGTIFEKPRYLEGVKELGIKPKITTDEFYAENKLWLSESTLANIDVEVDIADLGTQNEAFLLGHKLATEGGIIYSDNDKAPDVALLAKANKGNGKARYIILYKGTFSISDEQYKGKEGKSNFQAKKLKATFAPLHFNGRWKYKIDEEEGMTDEKFFKEVIIPTEKIEITENKGTEEA</sequence>
<dbReference type="AlphaFoldDB" id="A0A0D1BWX9"/>
<proteinExistence type="predicted"/>
<dbReference type="OrthoDB" id="3078218at2"/>
<dbReference type="PATRIC" id="fig|1379739.3.peg.3457"/>
<organism evidence="1 2">
    <name type="scientific">Clostridium botulinum B2 450</name>
    <dbReference type="NCBI Taxonomy" id="1379739"/>
    <lineage>
        <taxon>Bacteria</taxon>
        <taxon>Bacillati</taxon>
        <taxon>Bacillota</taxon>
        <taxon>Clostridia</taxon>
        <taxon>Eubacteriales</taxon>
        <taxon>Clostridiaceae</taxon>
        <taxon>Clostridium</taxon>
    </lineage>
</organism>
<accession>A0A0D1BWX9</accession>
<dbReference type="NCBIfam" id="TIGR01603">
    <property type="entry name" value="maj_tail_phi13"/>
    <property type="match status" value="1"/>
</dbReference>
<name>A0A0D1BWX9_CLOBO</name>
<dbReference type="Proteomes" id="UP000032250">
    <property type="component" value="Unassembled WGS sequence"/>
</dbReference>
<comment type="caution">
    <text evidence="1">The sequence shown here is derived from an EMBL/GenBank/DDBJ whole genome shotgun (WGS) entry which is preliminary data.</text>
</comment>
<dbReference type="RefSeq" id="WP_043032326.1">
    <property type="nucleotide sequence ID" value="NZ_JXSU01000007.1"/>
</dbReference>
<dbReference type="InterPro" id="IPR006490">
    <property type="entry name" value="Maj_tail_phi13"/>
</dbReference>
<evidence type="ECO:0000313" key="2">
    <source>
        <dbReference type="Proteomes" id="UP000032250"/>
    </source>
</evidence>